<dbReference type="AlphaFoldDB" id="A0A0H3JAB9"/>
<protein>
    <recommendedName>
        <fullName evidence="5">DUF2292 domain-containing protein</fullName>
    </recommendedName>
</protein>
<dbReference type="Proteomes" id="UP000028042">
    <property type="component" value="Unassembled WGS sequence"/>
</dbReference>
<proteinExistence type="predicted"/>
<dbReference type="EMBL" id="CP009268">
    <property type="protein sequence ID" value="AJA53401.1"/>
    <property type="molecule type" value="Genomic_DNA"/>
</dbReference>
<evidence type="ECO:0000313" key="3">
    <source>
        <dbReference type="Proteomes" id="UP000028042"/>
    </source>
</evidence>
<evidence type="ECO:0000313" key="2">
    <source>
        <dbReference type="EMBL" id="KRU14574.1"/>
    </source>
</evidence>
<evidence type="ECO:0008006" key="5">
    <source>
        <dbReference type="Google" id="ProtNLM"/>
    </source>
</evidence>
<dbReference type="GeneID" id="93075451"/>
<dbReference type="KEGG" id="cpae:CPAST_c33470"/>
<evidence type="ECO:0000313" key="1">
    <source>
        <dbReference type="EMBL" id="AJA53401.1"/>
    </source>
</evidence>
<sequence length="58" mass="6572">MEGTNNVSRLYKKKNPVSQANLEKIVQLLSEIKYGSVTLVVQDGVLIQIETNEKIRLK</sequence>
<dbReference type="Proteomes" id="UP000030905">
    <property type="component" value="Chromosome"/>
</dbReference>
<dbReference type="PATRIC" id="fig|1262449.3.peg.3012"/>
<dbReference type="Pfam" id="PF10055">
    <property type="entry name" value="DUF2292"/>
    <property type="match status" value="1"/>
</dbReference>
<dbReference type="KEGG" id="cpat:CLPA_c33470"/>
<reference evidence="2" key="2">
    <citation type="submission" date="2015-10" db="EMBL/GenBank/DDBJ databases">
        <title>Improved Draft Genome Sequence of Clostridium pasteurianum Strain ATCC 6013 (DSM 525) Using a Hybrid Next-Generation Sequencing Approach.</title>
        <authorList>
            <person name="Pyne M.E."/>
            <person name="Utturkar S.M."/>
            <person name="Brown S.D."/>
            <person name="Moo-Young M."/>
            <person name="Chung D.A."/>
            <person name="Chou P.C."/>
        </authorList>
    </citation>
    <scope>NUCLEOTIDE SEQUENCE</scope>
    <source>
        <strain evidence="2">ATCC 6013</strain>
    </source>
</reference>
<dbReference type="eggNOG" id="COG5583">
    <property type="taxonomic scope" value="Bacteria"/>
</dbReference>
<accession>A0A0H3JAB9</accession>
<reference evidence="1 4" key="1">
    <citation type="journal article" date="2015" name="Genome Announc.">
        <title>Complete Genome Sequence of the Nitrogen-Fixing and Solvent-Producing Clostridium pasteurianum DSM 525.</title>
        <authorList>
            <person name="Poehlein A."/>
            <person name="Grosse-Honebrink A."/>
            <person name="Zhang Y."/>
            <person name="Minton N.P."/>
            <person name="Daniel R."/>
        </authorList>
    </citation>
    <scope>NUCLEOTIDE SEQUENCE [LARGE SCALE GENOMIC DNA]</scope>
    <source>
        <strain evidence="1">DSM 525</strain>
        <strain evidence="4">DSM 525 / ATCC 6013</strain>
    </source>
</reference>
<dbReference type="RefSeq" id="WP_003446505.1">
    <property type="nucleotide sequence ID" value="NZ_ANZB01000011.1"/>
</dbReference>
<dbReference type="InterPro" id="IPR018743">
    <property type="entry name" value="DUF2292"/>
</dbReference>
<keyword evidence="4" id="KW-1185">Reference proteome</keyword>
<dbReference type="EMBL" id="JPGY02000001">
    <property type="protein sequence ID" value="KRU14574.1"/>
    <property type="molecule type" value="Genomic_DNA"/>
</dbReference>
<organism evidence="1 4">
    <name type="scientific">Clostridium pasteurianum DSM 525 = ATCC 6013</name>
    <dbReference type="NCBI Taxonomy" id="1262449"/>
    <lineage>
        <taxon>Bacteria</taxon>
        <taxon>Bacillati</taxon>
        <taxon>Bacillota</taxon>
        <taxon>Clostridia</taxon>
        <taxon>Eubacteriales</taxon>
        <taxon>Clostridiaceae</taxon>
        <taxon>Clostridium</taxon>
    </lineage>
</organism>
<reference evidence="2 3" key="3">
    <citation type="journal article" name="Genome Announc.">
        <title>Improved Draft Genome Sequence of Clostridium pasteurianum Strain ATCC 6013 (DSM 525) Using a Hybrid Next-Generation Sequencing Approach.</title>
        <authorList>
            <person name="Pyne M.E."/>
            <person name="Utturkar S."/>
            <person name="Brown S.D."/>
            <person name="Moo-Young M."/>
            <person name="Chung D.A."/>
            <person name="Chou C.P."/>
        </authorList>
    </citation>
    <scope>NUCLEOTIDE SEQUENCE [LARGE SCALE GENOMIC DNA]</scope>
    <source>
        <strain evidence="2 3">ATCC 6013</strain>
    </source>
</reference>
<evidence type="ECO:0000313" key="4">
    <source>
        <dbReference type="Proteomes" id="UP000030905"/>
    </source>
</evidence>
<name>A0A0H3JAB9_CLOPA</name>
<gene>
    <name evidence="1" type="ORF">CLPA_c33470</name>
    <name evidence="2" type="ORF">CP6013_03833</name>
</gene>